<dbReference type="FunFam" id="3.10.129.110:FF:000001">
    <property type="entry name" value="Sterigmatocystin biosynthesis polyketide synthase"/>
    <property type="match status" value="1"/>
</dbReference>
<dbReference type="Pfam" id="PF00698">
    <property type="entry name" value="Acyl_transf_1"/>
    <property type="match status" value="1"/>
</dbReference>
<dbReference type="SUPFAM" id="SSF47336">
    <property type="entry name" value="ACP-like"/>
    <property type="match status" value="2"/>
</dbReference>
<dbReference type="PROSITE" id="PS52019">
    <property type="entry name" value="PKS_MFAS_DH"/>
    <property type="match status" value="1"/>
</dbReference>
<dbReference type="Gene3D" id="3.40.47.10">
    <property type="match status" value="1"/>
</dbReference>
<feature type="region of interest" description="C-terminal hotdog fold" evidence="5">
    <location>
        <begin position="1466"/>
        <end position="1615"/>
    </location>
</feature>
<dbReference type="Pfam" id="PF16073">
    <property type="entry name" value="SAT"/>
    <property type="match status" value="1"/>
</dbReference>
<dbReference type="InterPro" id="IPR049551">
    <property type="entry name" value="PKS_DH_C"/>
</dbReference>
<protein>
    <submittedName>
        <fullName evidence="10">Conidial yellow pigment biosynthesis polyketide synthase</fullName>
    </submittedName>
</protein>
<dbReference type="SUPFAM" id="SSF52151">
    <property type="entry name" value="FabD/lysophospholipase-like"/>
    <property type="match status" value="1"/>
</dbReference>
<dbReference type="InterPro" id="IPR032088">
    <property type="entry name" value="SAT"/>
</dbReference>
<dbReference type="Pfam" id="PF14765">
    <property type="entry name" value="PS-DH"/>
    <property type="match status" value="1"/>
</dbReference>
<dbReference type="InterPro" id="IPR014043">
    <property type="entry name" value="Acyl_transferase_dom"/>
</dbReference>
<dbReference type="GO" id="GO:0005737">
    <property type="term" value="C:cytoplasm"/>
    <property type="evidence" value="ECO:0007669"/>
    <property type="project" value="TreeGrafter"/>
</dbReference>
<dbReference type="InterPro" id="IPR042104">
    <property type="entry name" value="PKS_dehydratase_sf"/>
</dbReference>
<dbReference type="PROSITE" id="PS00606">
    <property type="entry name" value="KS3_1"/>
    <property type="match status" value="1"/>
</dbReference>
<proteinExistence type="predicted"/>
<dbReference type="EMBL" id="JAGPXD010000004">
    <property type="protein sequence ID" value="KAH7358154.1"/>
    <property type="molecule type" value="Genomic_DNA"/>
</dbReference>
<evidence type="ECO:0000256" key="5">
    <source>
        <dbReference type="PROSITE-ProRule" id="PRU01363"/>
    </source>
</evidence>
<dbReference type="InterPro" id="IPR014030">
    <property type="entry name" value="Ketoacyl_synth_N"/>
</dbReference>
<keyword evidence="1" id="KW-0596">Phosphopantetheine</keyword>
<dbReference type="InterPro" id="IPR014031">
    <property type="entry name" value="Ketoacyl_synth_C"/>
</dbReference>
<feature type="compositionally biased region" description="Polar residues" evidence="6">
    <location>
        <begin position="1922"/>
        <end position="1934"/>
    </location>
</feature>
<comment type="caution">
    <text evidence="10">The sequence shown here is derived from an EMBL/GenBank/DDBJ whole genome shotgun (WGS) entry which is preliminary data.</text>
</comment>
<feature type="region of interest" description="Disordered" evidence="6">
    <location>
        <begin position="1880"/>
        <end position="1946"/>
    </location>
</feature>
<dbReference type="SUPFAM" id="SSF55048">
    <property type="entry name" value="Probable ACP-binding domain of malonyl-CoA ACP transacylase"/>
    <property type="match status" value="1"/>
</dbReference>
<feature type="domain" description="Ketosynthase family 3 (KS3)" evidence="8">
    <location>
        <begin position="382"/>
        <end position="814"/>
    </location>
</feature>
<keyword evidence="11" id="KW-1185">Reference proteome</keyword>
<dbReference type="GO" id="GO:0031177">
    <property type="term" value="F:phosphopantetheine binding"/>
    <property type="evidence" value="ECO:0007669"/>
    <property type="project" value="InterPro"/>
</dbReference>
<dbReference type="Gene3D" id="3.40.366.10">
    <property type="entry name" value="Malonyl-Coenzyme A Acyl Carrier Protein, domain 2"/>
    <property type="match status" value="2"/>
</dbReference>
<evidence type="ECO:0000313" key="10">
    <source>
        <dbReference type="EMBL" id="KAH7358154.1"/>
    </source>
</evidence>
<dbReference type="Pfam" id="PF00550">
    <property type="entry name" value="PP-binding"/>
    <property type="match status" value="2"/>
</dbReference>
<dbReference type="NCBIfam" id="TIGR04532">
    <property type="entry name" value="PT_fungal_PKS"/>
    <property type="match status" value="1"/>
</dbReference>
<dbReference type="InterPro" id="IPR001227">
    <property type="entry name" value="Ac_transferase_dom_sf"/>
</dbReference>
<organism evidence="10 11">
    <name type="scientific">Plectosphaerella cucumerina</name>
    <dbReference type="NCBI Taxonomy" id="40658"/>
    <lineage>
        <taxon>Eukaryota</taxon>
        <taxon>Fungi</taxon>
        <taxon>Dikarya</taxon>
        <taxon>Ascomycota</taxon>
        <taxon>Pezizomycotina</taxon>
        <taxon>Sordariomycetes</taxon>
        <taxon>Hypocreomycetidae</taxon>
        <taxon>Glomerellales</taxon>
        <taxon>Plectosphaerellaceae</taxon>
        <taxon>Plectosphaerella</taxon>
    </lineage>
</organism>
<dbReference type="InterPro" id="IPR001031">
    <property type="entry name" value="Thioesterase"/>
</dbReference>
<dbReference type="InterPro" id="IPR050091">
    <property type="entry name" value="PKS_NRPS_Biosynth_Enz"/>
</dbReference>
<feature type="active site" description="Proton acceptor; for dehydratase activity" evidence="5">
    <location>
        <position position="1340"/>
    </location>
</feature>
<dbReference type="SUPFAM" id="SSF53901">
    <property type="entry name" value="Thiolase-like"/>
    <property type="match status" value="1"/>
</dbReference>
<dbReference type="InterPro" id="IPR049900">
    <property type="entry name" value="PKS_mFAS_DH"/>
</dbReference>
<dbReference type="InterPro" id="IPR030918">
    <property type="entry name" value="PT_fungal_PKS"/>
</dbReference>
<dbReference type="PANTHER" id="PTHR43775:SF37">
    <property type="entry name" value="SI:DKEY-61P9.11"/>
    <property type="match status" value="1"/>
</dbReference>
<keyword evidence="4" id="KW-0511">Multifunctional enzyme</keyword>
<feature type="active site" description="Proton donor; for dehydratase activity" evidence="5">
    <location>
        <position position="1527"/>
    </location>
</feature>
<accession>A0A8K0TAR6</accession>
<dbReference type="InterPro" id="IPR029058">
    <property type="entry name" value="AB_hydrolase_fold"/>
</dbReference>
<dbReference type="Gene3D" id="3.40.50.1820">
    <property type="entry name" value="alpha/beta hydrolase"/>
    <property type="match status" value="1"/>
</dbReference>
<feature type="region of interest" description="Disordered" evidence="6">
    <location>
        <begin position="1777"/>
        <end position="1806"/>
    </location>
</feature>
<feature type="domain" description="Carrier" evidence="7">
    <location>
        <begin position="1670"/>
        <end position="1747"/>
    </location>
</feature>
<dbReference type="Gene3D" id="3.30.70.3290">
    <property type="match status" value="1"/>
</dbReference>
<evidence type="ECO:0000313" key="11">
    <source>
        <dbReference type="Proteomes" id="UP000813385"/>
    </source>
</evidence>
<sequence>MEDAVSFLLFGDQSLNTYAFLADFYRNGNPSVLAKTFLEQAGQALREEIDSLTALQRSKLPVFRTLQQLNEKYNAGAVRHPGLDSALLCISQIAHYIDRTEKEPQDVTAHEQSYLLGLCTGLFAACAVASTPSVSTLIPLAVQVVLMAFRAGSHVASMAERLSPSSSNESWNHLFAGLQEQESLSTAIRSTTDNPQFIPPASRAYISAVSTTSVAISGPPSTLKAFVDSGIAKVNSTPVPVYGPWHAAHLNADADVDKILHLNDPSVMAVLAETKPRSGVMSGAHGKWISGTSTADLLRSVVRECLNDALQFQKVLDTALETAAGFSGSNCLIVPYGPTDNAETLSNLITEKTKLKVHLRQASRGSFDRRPSHIGNHGASGKCKLAIVGMAGRFPDAASHEKLWELLSKGLDVHRVVPADRFNVDTHYDITGKAVNTSHSQYGCWIENPGMFDNKFFSMSPREAYQTDPMQRMALTTAYEALEMSGYVPNRTPSTRLDRIGTFYGQTSDDWREINAAQEVDTYFITGGVRAFGPGRINYHFGFSGPSFNIDTACSSSAAALQVACTSLWAKECDTAVVGGLSCMTNPDIFAGLSRGQFLSKTGPCATFDDGADGYCRADACASIIVKRLDDAVADKDNILAVILGTATNHSAEAVSITHPHGPTQSLLSTAILDEAGVDPFDVDYVEMHGTGTQAGDGTEMLSVTNVFAPADRRRPADRPLYLGAVKSNIGHGEAASGITALTKVLMMMQKNSIPPHVGIKKEINHNFPKDLSDRNVNIAFHMTPFKRQDGKLRKIFVNNFSAAGGNTGLLLEDGPRYDAPTTDPRSVHVITVTAKAKASLLRNAERLIGWMEENPETPVSHVAYTTTARRIQHYWRISVAASDLNEARRGLRERLQQQIQPVSTTQPKVAFLFTGQGSHYAGLGKEFYANHEVFRESIDEFANIAKVHGFPSFMPLIDGSETDVSKLSPVVVQLGLCCFEMALARLWGSWDIRPSVVLGHSLGEYAALNAAGVLSASDTIYLVGVRAQLLVQKCTAGTHVMLAIQGSVDTVKDALGAKADAVNVACVNGPRETVLSGSAAEMTEVATQLSASGFKCTQLKVPFAFHSAQVDPILDDFERLAGAIQFHAPKVSVISPLLGEMVDCTDAAASQHFGPAYLRNHARDAVNFLGGLVSAQQHTGANKIDDKTVWLEVGPHPVCANMVKAAFGATTVAVPTLRRNEAAYKTLGSSLSALHTAGVNLDWNEFHRDFSSSTRLLDLPTYAFDEKNYWIQYTGDWCLTKNRGPAAVKEPALLEAPKPKLSTTSVHGITKEEITGDIAVIETETNLSREDTRNIVQGHLCNGAPLCPSTLYADMAMTICDYAYKQLRPEAGKVGVNVCNVEVPKTLIFDEKLDAHILRTTVTANAAQGAADVEFHTGEGTAKTVHAHCKVVYGNTDQWADEFERVAYLIKGRVDHLLEAEKTGKASKIGRGLAYKLFNALVDYAPRYQGMEEVVLDSKTCEATSKVTFQTTEADGRFHFSPYWLDSCCHISGFIINGTDAVDSREQVFISHGWGSMRFVEKLDPAKSYRSYVRMQPVKGTKMMAGDAYVFDGDRIVGVCGDIRFQSIPRKVLNMVLPPRGRAAVAMGSVAAPAPAAPAAKALSPARSKSKSRKSAMKPDLKTVNAKLAQSKSVVDAVFDIIAKEVGVSHDELGDNIAFTDLGCDSLMALTVAGRMREELDVDVDSHAFVDHATVGAFKKFLARFETPVPAVVIERRSHMRNISYGGQDSAVSFVSEVSSEADTGESPLTTPPNEESEEERGKAVTGEMDNLQEIVRGTIASEMGVEIEEIVATPDLAALGMDSLMSLSILGALRERTGMEIASDLFVVNPSLAEVEKALGVGPKPKPKAAPTSKSRSSSHKRSRSRSVSPRSEPPLAPTTVINTHPGNTTASIIKPPRPAPGSVVDHFPHRKATSILLQGSTRTATKNLWMVPDGSGCATSYTEISQISPDWKVWGLFSPFMKTPEEFNCGVYGMATKFITEMRRRQPMGPYSLAGWSAGGVVAFEMVNQLVSAGERVDHLVIIDAPCPVTIEPLPRSLHAWFGTIGLLGEDDGSGAKNIPSWLLPHFAAAVTALSNYTAERIPTAKCPQVTTIWCEDGVCKTPEDPRPEPYPKGHALFLLENRTDFGPNRWDEFLDISKMRSRHMPGNHFSMMHGALAKKLGDLIREAIC</sequence>
<dbReference type="InterPro" id="IPR036736">
    <property type="entry name" value="ACP-like_sf"/>
</dbReference>
<keyword evidence="3" id="KW-0808">Transferase</keyword>
<feature type="domain" description="Carrier" evidence="7">
    <location>
        <begin position="1808"/>
        <end position="1885"/>
    </location>
</feature>
<dbReference type="GO" id="GO:0004312">
    <property type="term" value="F:fatty acid synthase activity"/>
    <property type="evidence" value="ECO:0007669"/>
    <property type="project" value="TreeGrafter"/>
</dbReference>
<dbReference type="Gene3D" id="1.10.1200.10">
    <property type="entry name" value="ACP-like"/>
    <property type="match status" value="2"/>
</dbReference>
<dbReference type="SMART" id="SM00827">
    <property type="entry name" value="PKS_AT"/>
    <property type="match status" value="1"/>
</dbReference>
<evidence type="ECO:0000256" key="2">
    <source>
        <dbReference type="ARBA" id="ARBA00022553"/>
    </source>
</evidence>
<name>A0A8K0TAR6_9PEZI</name>
<feature type="region of interest" description="N-terminal hotdog fold" evidence="5">
    <location>
        <begin position="1308"/>
        <end position="1439"/>
    </location>
</feature>
<dbReference type="InterPro" id="IPR020841">
    <property type="entry name" value="PKS_Beta-ketoAc_synthase_dom"/>
</dbReference>
<dbReference type="Gene3D" id="3.10.129.110">
    <property type="entry name" value="Polyketide synthase dehydratase"/>
    <property type="match status" value="1"/>
</dbReference>
<keyword evidence="2" id="KW-0597">Phosphoprotein</keyword>
<dbReference type="GO" id="GO:0044550">
    <property type="term" value="P:secondary metabolite biosynthetic process"/>
    <property type="evidence" value="ECO:0007669"/>
    <property type="project" value="UniProtKB-ARBA"/>
</dbReference>
<dbReference type="Proteomes" id="UP000813385">
    <property type="component" value="Unassembled WGS sequence"/>
</dbReference>
<evidence type="ECO:0000259" key="7">
    <source>
        <dbReference type="PROSITE" id="PS50075"/>
    </source>
</evidence>
<dbReference type="GO" id="GO:0004315">
    <property type="term" value="F:3-oxoacyl-[acyl-carrier-protein] synthase activity"/>
    <property type="evidence" value="ECO:0007669"/>
    <property type="project" value="InterPro"/>
</dbReference>
<dbReference type="Pfam" id="PF22621">
    <property type="entry name" value="CurL-like_PKS_C"/>
    <property type="match status" value="1"/>
</dbReference>
<dbReference type="Pfam" id="PF02801">
    <property type="entry name" value="Ketoacyl-synt_C"/>
    <property type="match status" value="1"/>
</dbReference>
<dbReference type="PROSITE" id="PS50075">
    <property type="entry name" value="CARRIER"/>
    <property type="match status" value="2"/>
</dbReference>
<dbReference type="SMART" id="SM00823">
    <property type="entry name" value="PKS_PP"/>
    <property type="match status" value="2"/>
</dbReference>
<dbReference type="Pfam" id="PF00975">
    <property type="entry name" value="Thioesterase"/>
    <property type="match status" value="1"/>
</dbReference>
<dbReference type="PROSITE" id="PS52004">
    <property type="entry name" value="KS3_2"/>
    <property type="match status" value="1"/>
</dbReference>
<gene>
    <name evidence="10" type="ORF">B0T11DRAFT_354791</name>
</gene>
<dbReference type="InterPro" id="IPR018201">
    <property type="entry name" value="Ketoacyl_synth_AS"/>
</dbReference>
<dbReference type="OrthoDB" id="329835at2759"/>
<dbReference type="InterPro" id="IPR009081">
    <property type="entry name" value="PP-bd_ACP"/>
</dbReference>
<dbReference type="InterPro" id="IPR016035">
    <property type="entry name" value="Acyl_Trfase/lysoPLipase"/>
</dbReference>
<dbReference type="Pfam" id="PF00109">
    <property type="entry name" value="ketoacyl-synt"/>
    <property type="match status" value="1"/>
</dbReference>
<dbReference type="InterPro" id="IPR020806">
    <property type="entry name" value="PKS_PP-bd"/>
</dbReference>
<dbReference type="FunFam" id="3.40.366.10:FF:000002">
    <property type="entry name" value="Probable polyketide synthase 2"/>
    <property type="match status" value="1"/>
</dbReference>
<evidence type="ECO:0000259" key="9">
    <source>
        <dbReference type="PROSITE" id="PS52019"/>
    </source>
</evidence>
<feature type="domain" description="PKS/mFAS DH" evidence="9">
    <location>
        <begin position="1308"/>
        <end position="1615"/>
    </location>
</feature>
<reference evidence="10" key="1">
    <citation type="journal article" date="2021" name="Nat. Commun.">
        <title>Genetic determinants of endophytism in the Arabidopsis root mycobiome.</title>
        <authorList>
            <person name="Mesny F."/>
            <person name="Miyauchi S."/>
            <person name="Thiergart T."/>
            <person name="Pickel B."/>
            <person name="Atanasova L."/>
            <person name="Karlsson M."/>
            <person name="Huettel B."/>
            <person name="Barry K.W."/>
            <person name="Haridas S."/>
            <person name="Chen C."/>
            <person name="Bauer D."/>
            <person name="Andreopoulos W."/>
            <person name="Pangilinan J."/>
            <person name="LaButti K."/>
            <person name="Riley R."/>
            <person name="Lipzen A."/>
            <person name="Clum A."/>
            <person name="Drula E."/>
            <person name="Henrissat B."/>
            <person name="Kohler A."/>
            <person name="Grigoriev I.V."/>
            <person name="Martin F.M."/>
            <person name="Hacquard S."/>
        </authorList>
    </citation>
    <scope>NUCLEOTIDE SEQUENCE</scope>
    <source>
        <strain evidence="10">MPI-CAGE-AT-0016</strain>
    </source>
</reference>
<dbReference type="SUPFAM" id="SSF53474">
    <property type="entry name" value="alpha/beta-Hydrolases"/>
    <property type="match status" value="1"/>
</dbReference>
<dbReference type="InterPro" id="IPR016039">
    <property type="entry name" value="Thiolase-like"/>
</dbReference>
<evidence type="ECO:0000256" key="4">
    <source>
        <dbReference type="ARBA" id="ARBA00023268"/>
    </source>
</evidence>
<evidence type="ECO:0000256" key="6">
    <source>
        <dbReference type="SAM" id="MobiDB-lite"/>
    </source>
</evidence>
<dbReference type="InterPro" id="IPR016036">
    <property type="entry name" value="Malonyl_transacylase_ACP-bd"/>
</dbReference>
<dbReference type="PANTHER" id="PTHR43775">
    <property type="entry name" value="FATTY ACID SYNTHASE"/>
    <property type="match status" value="1"/>
</dbReference>
<dbReference type="FunFam" id="1.10.1200.10:FF:000011">
    <property type="entry name" value="Sterigmatocystin biosynthesis polyketide synthase"/>
    <property type="match status" value="1"/>
</dbReference>
<evidence type="ECO:0000256" key="1">
    <source>
        <dbReference type="ARBA" id="ARBA00022450"/>
    </source>
</evidence>
<evidence type="ECO:0000259" key="8">
    <source>
        <dbReference type="PROSITE" id="PS52004"/>
    </source>
</evidence>
<evidence type="ECO:0000256" key="3">
    <source>
        <dbReference type="ARBA" id="ARBA00022679"/>
    </source>
</evidence>
<dbReference type="GO" id="GO:0005886">
    <property type="term" value="C:plasma membrane"/>
    <property type="evidence" value="ECO:0007669"/>
    <property type="project" value="TreeGrafter"/>
</dbReference>
<dbReference type="CDD" id="cd00833">
    <property type="entry name" value="PKS"/>
    <property type="match status" value="1"/>
</dbReference>
<dbReference type="SMART" id="SM00825">
    <property type="entry name" value="PKS_KS"/>
    <property type="match status" value="1"/>
</dbReference>
<dbReference type="GO" id="GO:0006633">
    <property type="term" value="P:fatty acid biosynthetic process"/>
    <property type="evidence" value="ECO:0007669"/>
    <property type="project" value="InterPro"/>
</dbReference>